<proteinExistence type="predicted"/>
<dbReference type="OrthoDB" id="8450676at2"/>
<sequence>MLTCDEAVKMQRRGIICLLFFSYLSTASDAFGSDVDDLIRSTYRNSVLKVKVSNNLPVFNDKNENICRSEGTGFLISSNYAITAAHVFKLNNKCLNPIITVNSRLPGSLRLAEIIDSYNDVALLKIKEPLPSRFCALRVLSSDVYASKGLRFGIPHDLQDAMAVPIDIGEKDNEFAPSVVLTPPFTEPGESGGPVIYQFNVVGMTRAKSETHPGYSFMEAAGNIRFLMRKNGVKNDGKTCNPAELFMFDAEAGGSGVGLQVTDGVSERLSSKIIEDAASALAQSAASDPNNKDLIISKTADTLFIQRGTANKSELDPSKIEQTITPQVEKSIWDDYLNQNR</sequence>
<dbReference type="EMBL" id="CP029553">
    <property type="protein sequence ID" value="AWN50078.1"/>
    <property type="molecule type" value="Genomic_DNA"/>
</dbReference>
<dbReference type="AlphaFoldDB" id="A0A2U8WX51"/>
<dbReference type="Pfam" id="PF13365">
    <property type="entry name" value="Trypsin_2"/>
    <property type="match status" value="1"/>
</dbReference>
<dbReference type="KEGG" id="mtea:DK419_15575"/>
<protein>
    <recommendedName>
        <fullName evidence="3">Serine protease</fullName>
    </recommendedName>
</protein>
<reference evidence="1 2" key="1">
    <citation type="submission" date="2018-05" db="EMBL/GenBank/DDBJ databases">
        <title>Complete Genome Sequence of Methylobacterium sp. 17Sr1-28.</title>
        <authorList>
            <person name="Srinivasan S."/>
        </authorList>
    </citation>
    <scope>NUCLEOTIDE SEQUENCE [LARGE SCALE GENOMIC DNA]</scope>
    <source>
        <strain evidence="1 2">17Sr1-28</strain>
    </source>
</reference>
<evidence type="ECO:0008006" key="3">
    <source>
        <dbReference type="Google" id="ProtNLM"/>
    </source>
</evidence>
<dbReference type="InterPro" id="IPR009003">
    <property type="entry name" value="Peptidase_S1_PA"/>
</dbReference>
<dbReference type="InterPro" id="IPR001314">
    <property type="entry name" value="Peptidase_S1A"/>
</dbReference>
<dbReference type="Proteomes" id="UP000245444">
    <property type="component" value="Chromosome"/>
</dbReference>
<dbReference type="PRINTS" id="PR00722">
    <property type="entry name" value="CHYMOTRYPSIN"/>
</dbReference>
<name>A0A2U8WX51_9HYPH</name>
<evidence type="ECO:0000313" key="1">
    <source>
        <dbReference type="EMBL" id="AWN50078.1"/>
    </source>
</evidence>
<accession>A0A2U8WX51</accession>
<dbReference type="SUPFAM" id="SSF50494">
    <property type="entry name" value="Trypsin-like serine proteases"/>
    <property type="match status" value="1"/>
</dbReference>
<gene>
    <name evidence="1" type="ORF">DK419_15575</name>
</gene>
<keyword evidence="2" id="KW-1185">Reference proteome</keyword>
<evidence type="ECO:0000313" key="2">
    <source>
        <dbReference type="Proteomes" id="UP000245444"/>
    </source>
</evidence>
<organism evidence="1 2">
    <name type="scientific">Methylobacterium terrae</name>
    <dbReference type="NCBI Taxonomy" id="2202827"/>
    <lineage>
        <taxon>Bacteria</taxon>
        <taxon>Pseudomonadati</taxon>
        <taxon>Pseudomonadota</taxon>
        <taxon>Alphaproteobacteria</taxon>
        <taxon>Hyphomicrobiales</taxon>
        <taxon>Methylobacteriaceae</taxon>
        <taxon>Methylobacterium</taxon>
    </lineage>
</organism>
<dbReference type="Gene3D" id="2.40.10.120">
    <property type="match status" value="1"/>
</dbReference>